<protein>
    <recommendedName>
        <fullName evidence="3">SDR family oxidoreductase</fullName>
    </recommendedName>
</protein>
<dbReference type="Gene3D" id="3.40.50.720">
    <property type="entry name" value="NAD(P)-binding Rossmann-like Domain"/>
    <property type="match status" value="1"/>
</dbReference>
<dbReference type="EMBL" id="BAAARJ010000028">
    <property type="protein sequence ID" value="GAA2636726.1"/>
    <property type="molecule type" value="Genomic_DNA"/>
</dbReference>
<comment type="caution">
    <text evidence="1">The sequence shown here is derived from an EMBL/GenBank/DDBJ whole genome shotgun (WGS) entry which is preliminary data.</text>
</comment>
<reference evidence="2" key="1">
    <citation type="journal article" date="2019" name="Int. J. Syst. Evol. Microbiol.">
        <title>The Global Catalogue of Microorganisms (GCM) 10K type strain sequencing project: providing services to taxonomists for standard genome sequencing and annotation.</title>
        <authorList>
            <consortium name="The Broad Institute Genomics Platform"/>
            <consortium name="The Broad Institute Genome Sequencing Center for Infectious Disease"/>
            <person name="Wu L."/>
            <person name="Ma J."/>
        </authorList>
    </citation>
    <scope>NUCLEOTIDE SEQUENCE [LARGE SCALE GENOMIC DNA]</scope>
    <source>
        <strain evidence="2">JCM 16373</strain>
    </source>
</reference>
<evidence type="ECO:0000313" key="1">
    <source>
        <dbReference type="EMBL" id="GAA2636726.1"/>
    </source>
</evidence>
<dbReference type="Pfam" id="PF13561">
    <property type="entry name" value="adh_short_C2"/>
    <property type="match status" value="1"/>
</dbReference>
<dbReference type="InterPro" id="IPR036291">
    <property type="entry name" value="NAD(P)-bd_dom_sf"/>
</dbReference>
<proteinExistence type="predicted"/>
<dbReference type="InterPro" id="IPR002347">
    <property type="entry name" value="SDR_fam"/>
</dbReference>
<gene>
    <name evidence="1" type="ORF">GCM10009863_61590</name>
</gene>
<evidence type="ECO:0008006" key="3">
    <source>
        <dbReference type="Google" id="ProtNLM"/>
    </source>
</evidence>
<organism evidence="1 2">
    <name type="scientific">Streptomyces axinellae</name>
    <dbReference type="NCBI Taxonomy" id="552788"/>
    <lineage>
        <taxon>Bacteria</taxon>
        <taxon>Bacillati</taxon>
        <taxon>Actinomycetota</taxon>
        <taxon>Actinomycetes</taxon>
        <taxon>Kitasatosporales</taxon>
        <taxon>Streptomycetaceae</taxon>
        <taxon>Streptomyces</taxon>
    </lineage>
</organism>
<keyword evidence="2" id="KW-1185">Reference proteome</keyword>
<name>A0ABP6D8V3_9ACTN</name>
<dbReference type="Proteomes" id="UP001501447">
    <property type="component" value="Unassembled WGS sequence"/>
</dbReference>
<accession>A0ABP6D8V3</accession>
<evidence type="ECO:0000313" key="2">
    <source>
        <dbReference type="Proteomes" id="UP001501447"/>
    </source>
</evidence>
<dbReference type="SUPFAM" id="SSF51735">
    <property type="entry name" value="NAD(P)-binding Rossmann-fold domains"/>
    <property type="match status" value="1"/>
</dbReference>
<sequence length="43" mass="4279">MPLHRLGSATEMAKAAVHLGSDESARAAGTVLLVDGGIGALAY</sequence>